<accession>A0A5J4UGQ8</accession>
<dbReference type="AlphaFoldDB" id="A0A5J4UGQ8"/>
<reference evidence="1 2" key="1">
    <citation type="submission" date="2019-03" db="EMBL/GenBank/DDBJ databases">
        <title>Single cell metagenomics reveals metabolic interactions within the superorganism composed of flagellate Streblomastix strix and complex community of Bacteroidetes bacteria on its surface.</title>
        <authorList>
            <person name="Treitli S.C."/>
            <person name="Kolisko M."/>
            <person name="Husnik F."/>
            <person name="Keeling P."/>
            <person name="Hampl V."/>
        </authorList>
    </citation>
    <scope>NUCLEOTIDE SEQUENCE [LARGE SCALE GENOMIC DNA]</scope>
    <source>
        <strain evidence="1">ST1C</strain>
    </source>
</reference>
<evidence type="ECO:0008006" key="3">
    <source>
        <dbReference type="Google" id="ProtNLM"/>
    </source>
</evidence>
<proteinExistence type="predicted"/>
<comment type="caution">
    <text evidence="1">The sequence shown here is derived from an EMBL/GenBank/DDBJ whole genome shotgun (WGS) entry which is preliminary data.</text>
</comment>
<evidence type="ECO:0000313" key="2">
    <source>
        <dbReference type="Proteomes" id="UP000324800"/>
    </source>
</evidence>
<sequence length="262" mass="29992">MPKKLLSKDAGIKLAREALESFDSENQKSFLEKVVHLIRVTRINRRYFEDAFPNDQSAIQRALNAAKMHRDIGQIGRPPVLNSKESELLLTRIDLENKNHKHCFSGRVNELAEDILKQREDTKQNQTKDQEIKILHEANHYDIAMIFNFDETPLRLSSSIRKLVFFTDNFPPSPLAAPPRMPNATVVLYISASGNHLTTFLLWPSLTIPEELRGLLARDFQIICDGKGWMTTDTLCNKILPVWEKEINETRASLGLSSEKLE</sequence>
<dbReference type="Proteomes" id="UP000324800">
    <property type="component" value="Unassembled WGS sequence"/>
</dbReference>
<gene>
    <name evidence="1" type="ORF">EZS28_035061</name>
</gene>
<evidence type="ECO:0000313" key="1">
    <source>
        <dbReference type="EMBL" id="KAA6369413.1"/>
    </source>
</evidence>
<organism evidence="1 2">
    <name type="scientific">Streblomastix strix</name>
    <dbReference type="NCBI Taxonomy" id="222440"/>
    <lineage>
        <taxon>Eukaryota</taxon>
        <taxon>Metamonada</taxon>
        <taxon>Preaxostyla</taxon>
        <taxon>Oxymonadida</taxon>
        <taxon>Streblomastigidae</taxon>
        <taxon>Streblomastix</taxon>
    </lineage>
</organism>
<name>A0A5J4UGQ8_9EUKA</name>
<dbReference type="EMBL" id="SNRW01016399">
    <property type="protein sequence ID" value="KAA6369413.1"/>
    <property type="molecule type" value="Genomic_DNA"/>
</dbReference>
<protein>
    <recommendedName>
        <fullName evidence="3">DDE-1 domain-containing protein</fullName>
    </recommendedName>
</protein>